<dbReference type="PANTHER" id="PTHR31677:SF87">
    <property type="entry name" value="ETHYLENE-RESPONSIVE TRANSCRIPTION FACTOR ERF088"/>
    <property type="match status" value="1"/>
</dbReference>
<name>A0A4U6U1R2_SETVI</name>
<accession>A0A4U6U1R2</accession>
<dbReference type="SMART" id="SM00380">
    <property type="entry name" value="AP2"/>
    <property type="match status" value="1"/>
</dbReference>
<comment type="subcellular location">
    <subcellularLocation>
        <location evidence="1">Nucleus</location>
    </subcellularLocation>
</comment>
<dbReference type="GO" id="GO:0003700">
    <property type="term" value="F:DNA-binding transcription factor activity"/>
    <property type="evidence" value="ECO:0007669"/>
    <property type="project" value="InterPro"/>
</dbReference>
<evidence type="ECO:0000256" key="2">
    <source>
        <dbReference type="ARBA" id="ARBA00023015"/>
    </source>
</evidence>
<dbReference type="InterPro" id="IPR001471">
    <property type="entry name" value="AP2/ERF_dom"/>
</dbReference>
<evidence type="ECO:0000256" key="1">
    <source>
        <dbReference type="ARBA" id="ARBA00004123"/>
    </source>
</evidence>
<keyword evidence="9" id="KW-1185">Reference proteome</keyword>
<dbReference type="Pfam" id="PF00847">
    <property type="entry name" value="AP2"/>
    <property type="match status" value="1"/>
</dbReference>
<dbReference type="SUPFAM" id="SSF54171">
    <property type="entry name" value="DNA-binding domain"/>
    <property type="match status" value="1"/>
</dbReference>
<feature type="region of interest" description="Disordered" evidence="6">
    <location>
        <begin position="15"/>
        <end position="36"/>
    </location>
</feature>
<dbReference type="EMBL" id="CM016557">
    <property type="protein sequence ID" value="TKW08732.1"/>
    <property type="molecule type" value="Genomic_DNA"/>
</dbReference>
<dbReference type="GO" id="GO:0005634">
    <property type="term" value="C:nucleus"/>
    <property type="evidence" value="ECO:0007669"/>
    <property type="project" value="UniProtKB-SubCell"/>
</dbReference>
<gene>
    <name evidence="8" type="ORF">SEVIR_6G043500v2</name>
</gene>
<dbReference type="AlphaFoldDB" id="A0A4U6U1R2"/>
<feature type="domain" description="AP2/ERF" evidence="7">
    <location>
        <begin position="37"/>
        <end position="95"/>
    </location>
</feature>
<dbReference type="GO" id="GO:0003677">
    <property type="term" value="F:DNA binding"/>
    <property type="evidence" value="ECO:0007669"/>
    <property type="project" value="UniProtKB-KW"/>
</dbReference>
<dbReference type="PANTHER" id="PTHR31677">
    <property type="entry name" value="AP2 DOMAIN CLASS TRANSCRIPTION FACTOR"/>
    <property type="match status" value="1"/>
</dbReference>
<evidence type="ECO:0000259" key="7">
    <source>
        <dbReference type="PROSITE" id="PS51032"/>
    </source>
</evidence>
<evidence type="ECO:0000313" key="8">
    <source>
        <dbReference type="EMBL" id="TKW08732.1"/>
    </source>
</evidence>
<dbReference type="CDD" id="cd00018">
    <property type="entry name" value="AP2"/>
    <property type="match status" value="1"/>
</dbReference>
<evidence type="ECO:0000256" key="4">
    <source>
        <dbReference type="ARBA" id="ARBA00023163"/>
    </source>
</evidence>
<feature type="region of interest" description="Disordered" evidence="6">
    <location>
        <begin position="113"/>
        <end position="172"/>
    </location>
</feature>
<dbReference type="OMA" id="TNFYYPF"/>
<dbReference type="Gramene" id="TKW08732">
    <property type="protein sequence ID" value="TKW08732"/>
    <property type="gene ID" value="SEVIR_6G043500v2"/>
</dbReference>
<keyword evidence="3" id="KW-0238">DNA-binding</keyword>
<evidence type="ECO:0000256" key="5">
    <source>
        <dbReference type="ARBA" id="ARBA00023242"/>
    </source>
</evidence>
<dbReference type="PRINTS" id="PR00367">
    <property type="entry name" value="ETHRSPELEMNT"/>
</dbReference>
<organism evidence="8 9">
    <name type="scientific">Setaria viridis</name>
    <name type="common">Green bristlegrass</name>
    <name type="synonym">Setaria italica subsp. viridis</name>
    <dbReference type="NCBI Taxonomy" id="4556"/>
    <lineage>
        <taxon>Eukaryota</taxon>
        <taxon>Viridiplantae</taxon>
        <taxon>Streptophyta</taxon>
        <taxon>Embryophyta</taxon>
        <taxon>Tracheophyta</taxon>
        <taxon>Spermatophyta</taxon>
        <taxon>Magnoliopsida</taxon>
        <taxon>Liliopsida</taxon>
        <taxon>Poales</taxon>
        <taxon>Poaceae</taxon>
        <taxon>PACMAD clade</taxon>
        <taxon>Panicoideae</taxon>
        <taxon>Panicodae</taxon>
        <taxon>Paniceae</taxon>
        <taxon>Cenchrinae</taxon>
        <taxon>Setaria</taxon>
    </lineage>
</organism>
<dbReference type="InterPro" id="IPR016177">
    <property type="entry name" value="DNA-bd_dom_sf"/>
</dbReference>
<keyword evidence="5" id="KW-0539">Nucleus</keyword>
<evidence type="ECO:0000313" key="9">
    <source>
        <dbReference type="Proteomes" id="UP000298652"/>
    </source>
</evidence>
<evidence type="ECO:0000256" key="6">
    <source>
        <dbReference type="SAM" id="MobiDB-lite"/>
    </source>
</evidence>
<keyword evidence="2" id="KW-0805">Transcription regulation</keyword>
<reference evidence="8" key="1">
    <citation type="submission" date="2019-03" db="EMBL/GenBank/DDBJ databases">
        <title>WGS assembly of Setaria viridis.</title>
        <authorList>
            <person name="Huang P."/>
            <person name="Jenkins J."/>
            <person name="Grimwood J."/>
            <person name="Barry K."/>
            <person name="Healey A."/>
            <person name="Mamidi S."/>
            <person name="Sreedasyam A."/>
            <person name="Shu S."/>
            <person name="Feldman M."/>
            <person name="Wu J."/>
            <person name="Yu Y."/>
            <person name="Chen C."/>
            <person name="Johnson J."/>
            <person name="Rokhsar D."/>
            <person name="Baxter I."/>
            <person name="Schmutz J."/>
            <person name="Brutnell T."/>
            <person name="Kellogg E."/>
        </authorList>
    </citation>
    <scope>NUCLEOTIDE SEQUENCE [LARGE SCALE GENOMIC DNA]</scope>
</reference>
<evidence type="ECO:0000256" key="3">
    <source>
        <dbReference type="ARBA" id="ARBA00023125"/>
    </source>
</evidence>
<dbReference type="Gene3D" id="3.30.730.10">
    <property type="entry name" value="AP2/ERF domain"/>
    <property type="match status" value="1"/>
</dbReference>
<dbReference type="Proteomes" id="UP000298652">
    <property type="component" value="Chromosome 6"/>
</dbReference>
<dbReference type="InterPro" id="IPR036955">
    <property type="entry name" value="AP2/ERF_dom_sf"/>
</dbReference>
<keyword evidence="4" id="KW-0804">Transcription</keyword>
<proteinExistence type="predicted"/>
<sequence length="172" mass="18254">MSDAPAPVAHQVAVAAMGDHDLQPPQQRRRRSRASSEYLGVRRRPWGRYAAEIRNPVTKERHWLGTFDTAEEAAVAYDLSAISISGAAAARTNFYYPCGAGLELGAAGAATTLQQQQPSPYGQVPIAPPPSPLSDGSGSGSTVEDYECQLSAGESFRHQNAPSAPSASLYLL</sequence>
<protein>
    <recommendedName>
        <fullName evidence="7">AP2/ERF domain-containing protein</fullName>
    </recommendedName>
</protein>
<dbReference type="PROSITE" id="PS51032">
    <property type="entry name" value="AP2_ERF"/>
    <property type="match status" value="1"/>
</dbReference>